<dbReference type="Proteomes" id="UP000000305">
    <property type="component" value="Unassembled WGS sequence"/>
</dbReference>
<dbReference type="EMBL" id="GL734861">
    <property type="protein sequence ID" value="EFX61267.1"/>
    <property type="molecule type" value="Genomic_DNA"/>
</dbReference>
<reference evidence="2 3" key="1">
    <citation type="journal article" date="2011" name="Science">
        <title>The ecoresponsive genome of Daphnia pulex.</title>
        <authorList>
            <person name="Colbourne J.K."/>
            <person name="Pfrender M.E."/>
            <person name="Gilbert D."/>
            <person name="Thomas W.K."/>
            <person name="Tucker A."/>
            <person name="Oakley T.H."/>
            <person name="Tokishita S."/>
            <person name="Aerts A."/>
            <person name="Arnold G.J."/>
            <person name="Basu M.K."/>
            <person name="Bauer D.J."/>
            <person name="Caceres C.E."/>
            <person name="Carmel L."/>
            <person name="Casola C."/>
            <person name="Choi J.H."/>
            <person name="Detter J.C."/>
            <person name="Dong Q."/>
            <person name="Dusheyko S."/>
            <person name="Eads B.D."/>
            <person name="Frohlich T."/>
            <person name="Geiler-Samerotte K.A."/>
            <person name="Gerlach D."/>
            <person name="Hatcher P."/>
            <person name="Jogdeo S."/>
            <person name="Krijgsveld J."/>
            <person name="Kriventseva E.V."/>
            <person name="Kultz D."/>
            <person name="Laforsch C."/>
            <person name="Lindquist E."/>
            <person name="Lopez J."/>
            <person name="Manak J.R."/>
            <person name="Muller J."/>
            <person name="Pangilinan J."/>
            <person name="Patwardhan R.P."/>
            <person name="Pitluck S."/>
            <person name="Pritham E.J."/>
            <person name="Rechtsteiner A."/>
            <person name="Rho M."/>
            <person name="Rogozin I.B."/>
            <person name="Sakarya O."/>
            <person name="Salamov A."/>
            <person name="Schaack S."/>
            <person name="Shapiro H."/>
            <person name="Shiga Y."/>
            <person name="Skalitzky C."/>
            <person name="Smith Z."/>
            <person name="Souvorov A."/>
            <person name="Sung W."/>
            <person name="Tang Z."/>
            <person name="Tsuchiya D."/>
            <person name="Tu H."/>
            <person name="Vos H."/>
            <person name="Wang M."/>
            <person name="Wolf Y.I."/>
            <person name="Yamagata H."/>
            <person name="Yamada T."/>
            <person name="Ye Y."/>
            <person name="Shaw J.R."/>
            <person name="Andrews J."/>
            <person name="Crease T.J."/>
            <person name="Tang H."/>
            <person name="Lucas S.M."/>
            <person name="Robertson H.M."/>
            <person name="Bork P."/>
            <person name="Koonin E.V."/>
            <person name="Zdobnov E.M."/>
            <person name="Grigoriev I.V."/>
            <person name="Lynch M."/>
            <person name="Boore J.L."/>
        </authorList>
    </citation>
    <scope>NUCLEOTIDE SEQUENCE [LARGE SCALE GENOMIC DNA]</scope>
</reference>
<evidence type="ECO:0000256" key="1">
    <source>
        <dbReference type="SAM" id="MobiDB-lite"/>
    </source>
</evidence>
<dbReference type="KEGG" id="dpx:DAPPUDRAFT_274282"/>
<feature type="region of interest" description="Disordered" evidence="1">
    <location>
        <begin position="67"/>
        <end position="102"/>
    </location>
</feature>
<keyword evidence="3" id="KW-1185">Reference proteome</keyword>
<dbReference type="AlphaFoldDB" id="E9I413"/>
<dbReference type="HOGENOM" id="CLU_2284412_0_0_1"/>
<gene>
    <name evidence="2" type="ORF">DAPPUDRAFT_274282</name>
</gene>
<evidence type="ECO:0000313" key="3">
    <source>
        <dbReference type="Proteomes" id="UP000000305"/>
    </source>
</evidence>
<accession>E9I413</accession>
<evidence type="ECO:0000313" key="2">
    <source>
        <dbReference type="EMBL" id="EFX61267.1"/>
    </source>
</evidence>
<dbReference type="InParanoid" id="E9I413"/>
<feature type="non-terminal residue" evidence="2">
    <location>
        <position position="102"/>
    </location>
</feature>
<name>E9I413_DAPPU</name>
<proteinExistence type="predicted"/>
<organism evidence="2 3">
    <name type="scientific">Daphnia pulex</name>
    <name type="common">Water flea</name>
    <dbReference type="NCBI Taxonomy" id="6669"/>
    <lineage>
        <taxon>Eukaryota</taxon>
        <taxon>Metazoa</taxon>
        <taxon>Ecdysozoa</taxon>
        <taxon>Arthropoda</taxon>
        <taxon>Crustacea</taxon>
        <taxon>Branchiopoda</taxon>
        <taxon>Diplostraca</taxon>
        <taxon>Cladocera</taxon>
        <taxon>Anomopoda</taxon>
        <taxon>Daphniidae</taxon>
        <taxon>Daphnia</taxon>
    </lineage>
</organism>
<protein>
    <submittedName>
        <fullName evidence="2">Uncharacterized protein</fullName>
    </submittedName>
</protein>
<sequence length="102" mass="11230">MFIVRQNKDLTNKLKALQPLLATQGIKWNEEQTNISPTLNLTVKSNNIDNVVKDVTNVIETNDIASNEMAQQSGESDDVAQYALSDSEGTRDDGDVNYGGEE</sequence>